<feature type="transmembrane region" description="Helical" evidence="12">
    <location>
        <begin position="471"/>
        <end position="488"/>
    </location>
</feature>
<feature type="transmembrane region" description="Helical" evidence="12">
    <location>
        <begin position="53"/>
        <end position="71"/>
    </location>
</feature>
<dbReference type="Gene3D" id="1.20.1730.10">
    <property type="entry name" value="Sodium/glucose cotransporter"/>
    <property type="match status" value="1"/>
</dbReference>
<dbReference type="GO" id="GO:0015293">
    <property type="term" value="F:symporter activity"/>
    <property type="evidence" value="ECO:0007669"/>
    <property type="project" value="UniProtKB-KW"/>
</dbReference>
<dbReference type="GO" id="GO:0005886">
    <property type="term" value="C:plasma membrane"/>
    <property type="evidence" value="ECO:0007669"/>
    <property type="project" value="UniProtKB-SubCell"/>
</dbReference>
<keyword evidence="8" id="KW-0915">Sodium</keyword>
<feature type="transmembrane region" description="Helical" evidence="12">
    <location>
        <begin position="77"/>
        <end position="95"/>
    </location>
</feature>
<evidence type="ECO:0000313" key="13">
    <source>
        <dbReference type="EMBL" id="KKK35732.1"/>
    </source>
</evidence>
<name>A0A0M2SRW2_9STAP</name>
<dbReference type="PROSITE" id="PS50283">
    <property type="entry name" value="NA_SOLUT_SYMP_3"/>
    <property type="match status" value="1"/>
</dbReference>
<comment type="subcellular location">
    <subcellularLocation>
        <location evidence="1">Cell membrane</location>
        <topology evidence="1">Multi-pass membrane protein</topology>
    </subcellularLocation>
</comment>
<evidence type="ECO:0000256" key="11">
    <source>
        <dbReference type="RuleBase" id="RU362091"/>
    </source>
</evidence>
<sequence length="515" mass="54896">MSATVIVMFLVFVGATLVITYFASKRTNSTKDFYTAGGGLTGWQNGLAISGDYLSAASFLGIAGAIALWGFDGFFYSVGYLTAYLVVLYIVAEPLRNLGKYTVADMIAARFELKKVRAFAALSSITIVIFYMLAQLVGAGALIQLLFGIPYTVSVIIVGIMMTIYVLFGGMTATSWVQMVKAVLLMIGTVIISFLVLLHFNFNIFSMFGEMKNITAPEFKGEFLNPGSQGVSPLNNISLMIALLFGTAGLPHILMRFFTVKDAKTARSSVMWATWIIGIFYILTIFLGFGAAALLSREEIIAANPAGNMAAPLLAERLGGDLLMSFVAAVAFATILAVVAGLVLSGASAFAHDIYGQVIKKGEISEQQQMLAAKIAAFSVSVLSIILAIFAQNQNVAFLVSLAFCVAASANLPVIVFTIFWKRFNTAGAITGILTGLFAALILVILGPNVMDPSGAAFIEMSPVFPLDNPAIISVPAGFLGAFLGTFLRKQESVEKYREVQVKAATGISTSDVSH</sequence>
<keyword evidence="6" id="KW-0769">Symport</keyword>
<evidence type="ECO:0000256" key="10">
    <source>
        <dbReference type="ARBA" id="ARBA00023136"/>
    </source>
</evidence>
<organism evidence="13 14">
    <name type="scientific">Salinicoccus sediminis</name>
    <dbReference type="NCBI Taxonomy" id="1432562"/>
    <lineage>
        <taxon>Bacteria</taxon>
        <taxon>Bacillati</taxon>
        <taxon>Bacillota</taxon>
        <taxon>Bacilli</taxon>
        <taxon>Bacillales</taxon>
        <taxon>Staphylococcaceae</taxon>
        <taxon>Salinicoccus</taxon>
    </lineage>
</organism>
<dbReference type="NCBIfam" id="TIGR00813">
    <property type="entry name" value="sss"/>
    <property type="match status" value="1"/>
</dbReference>
<keyword evidence="3" id="KW-0813">Transport</keyword>
<feature type="transmembrane region" description="Helical" evidence="12">
    <location>
        <begin position="322"/>
        <end position="350"/>
    </location>
</feature>
<accession>A0A0M2SRW2</accession>
<feature type="transmembrane region" description="Helical" evidence="12">
    <location>
        <begin position="270"/>
        <end position="295"/>
    </location>
</feature>
<keyword evidence="14" id="KW-1185">Reference proteome</keyword>
<dbReference type="PANTHER" id="PTHR48086:SF6">
    <property type="entry name" value="CATION_ACETATE SYMPORTER ACTP"/>
    <property type="match status" value="1"/>
</dbReference>
<evidence type="ECO:0000256" key="8">
    <source>
        <dbReference type="ARBA" id="ARBA00023053"/>
    </source>
</evidence>
<dbReference type="PANTHER" id="PTHR48086">
    <property type="entry name" value="SODIUM/PROLINE SYMPORTER-RELATED"/>
    <property type="match status" value="1"/>
</dbReference>
<dbReference type="GO" id="GO:0006847">
    <property type="term" value="P:plasma membrane acetate transport"/>
    <property type="evidence" value="ECO:0007669"/>
    <property type="project" value="TreeGrafter"/>
</dbReference>
<keyword evidence="10 12" id="KW-0472">Membrane</keyword>
<comment type="caution">
    <text evidence="13">The sequence shown here is derived from an EMBL/GenBank/DDBJ whole genome shotgun (WGS) entry which is preliminary data.</text>
</comment>
<dbReference type="InterPro" id="IPR001734">
    <property type="entry name" value="Na/solute_symporter"/>
</dbReference>
<dbReference type="PROSITE" id="PS00456">
    <property type="entry name" value="NA_SOLUT_SYMP_1"/>
    <property type="match status" value="1"/>
</dbReference>
<dbReference type="PATRIC" id="fig|1432562.3.peg.541"/>
<dbReference type="InterPro" id="IPR018212">
    <property type="entry name" value="Na/solute_symporter_CS"/>
</dbReference>
<protein>
    <submittedName>
        <fullName evidence="13">Symporter</fullName>
    </submittedName>
</protein>
<dbReference type="GO" id="GO:0015123">
    <property type="term" value="F:acetate transmembrane transporter activity"/>
    <property type="evidence" value="ECO:0007669"/>
    <property type="project" value="TreeGrafter"/>
</dbReference>
<dbReference type="InterPro" id="IPR038377">
    <property type="entry name" value="Na/Glc_symporter_sf"/>
</dbReference>
<dbReference type="RefSeq" id="WP_046512088.1">
    <property type="nucleotide sequence ID" value="NZ_LAYZ01000001.1"/>
</dbReference>
<evidence type="ECO:0000256" key="12">
    <source>
        <dbReference type="SAM" id="Phobius"/>
    </source>
</evidence>
<gene>
    <name evidence="13" type="ORF">WN59_02635</name>
</gene>
<feature type="transmembrane region" description="Helical" evidence="12">
    <location>
        <begin position="428"/>
        <end position="451"/>
    </location>
</feature>
<evidence type="ECO:0000256" key="6">
    <source>
        <dbReference type="ARBA" id="ARBA00022847"/>
    </source>
</evidence>
<evidence type="ECO:0000256" key="3">
    <source>
        <dbReference type="ARBA" id="ARBA00022448"/>
    </source>
</evidence>
<dbReference type="InterPro" id="IPR050277">
    <property type="entry name" value="Sodium:Solute_Symporter"/>
</dbReference>
<keyword evidence="9" id="KW-0406">Ion transport</keyword>
<feature type="transmembrane region" description="Helical" evidence="12">
    <location>
        <begin position="397"/>
        <end position="421"/>
    </location>
</feature>
<dbReference type="GO" id="GO:0006811">
    <property type="term" value="P:monoatomic ion transport"/>
    <property type="evidence" value="ECO:0007669"/>
    <property type="project" value="UniProtKB-KW"/>
</dbReference>
<dbReference type="Proteomes" id="UP000034287">
    <property type="component" value="Unassembled WGS sequence"/>
</dbReference>
<feature type="transmembrane region" description="Helical" evidence="12">
    <location>
        <begin position="371"/>
        <end position="391"/>
    </location>
</feature>
<dbReference type="Pfam" id="PF00474">
    <property type="entry name" value="SSF"/>
    <property type="match status" value="1"/>
</dbReference>
<dbReference type="EMBL" id="LAYZ01000001">
    <property type="protein sequence ID" value="KKK35732.1"/>
    <property type="molecule type" value="Genomic_DNA"/>
</dbReference>
<evidence type="ECO:0000256" key="5">
    <source>
        <dbReference type="ARBA" id="ARBA00022692"/>
    </source>
</evidence>
<evidence type="ECO:0000256" key="2">
    <source>
        <dbReference type="ARBA" id="ARBA00006434"/>
    </source>
</evidence>
<keyword evidence="7 12" id="KW-1133">Transmembrane helix</keyword>
<feature type="transmembrane region" description="Helical" evidence="12">
    <location>
        <begin position="6"/>
        <end position="24"/>
    </location>
</feature>
<evidence type="ECO:0000256" key="4">
    <source>
        <dbReference type="ARBA" id="ARBA00022475"/>
    </source>
</evidence>
<feature type="transmembrane region" description="Helical" evidence="12">
    <location>
        <begin position="116"/>
        <end position="143"/>
    </location>
</feature>
<keyword evidence="5 12" id="KW-0812">Transmembrane</keyword>
<dbReference type="STRING" id="1432562.WN59_02635"/>
<reference evidence="13 14" key="1">
    <citation type="submission" date="2015-04" db="EMBL/GenBank/DDBJ databases">
        <title>Taxonomic description and genome sequence of Salinicoccus sediminis sp. nov., a novel hyper halotolerant bacterium isolated from marine sediment.</title>
        <authorList>
            <person name="Mathan Kumar R."/>
            <person name="Kaur G."/>
            <person name="Kumar N."/>
            <person name="Kumar A."/>
            <person name="Singh N.K."/>
            <person name="Kaur N."/>
            <person name="Mayilraj S."/>
        </authorList>
    </citation>
    <scope>NUCLEOTIDE SEQUENCE [LARGE SCALE GENOMIC DNA]</scope>
    <source>
        <strain evidence="13 14">SV-16</strain>
    </source>
</reference>
<dbReference type="AlphaFoldDB" id="A0A0M2SRW2"/>
<dbReference type="CDD" id="cd11480">
    <property type="entry name" value="SLC5sbd_u4"/>
    <property type="match status" value="1"/>
</dbReference>
<evidence type="ECO:0000256" key="1">
    <source>
        <dbReference type="ARBA" id="ARBA00004651"/>
    </source>
</evidence>
<evidence type="ECO:0000256" key="7">
    <source>
        <dbReference type="ARBA" id="ARBA00022989"/>
    </source>
</evidence>
<feature type="transmembrane region" description="Helical" evidence="12">
    <location>
        <begin position="237"/>
        <end position="258"/>
    </location>
</feature>
<comment type="similarity">
    <text evidence="2 11">Belongs to the sodium:solute symporter (SSF) (TC 2.A.21) family.</text>
</comment>
<feature type="transmembrane region" description="Helical" evidence="12">
    <location>
        <begin position="182"/>
        <end position="202"/>
    </location>
</feature>
<proteinExistence type="inferred from homology"/>
<evidence type="ECO:0000313" key="14">
    <source>
        <dbReference type="Proteomes" id="UP000034287"/>
    </source>
</evidence>
<keyword evidence="4" id="KW-1003">Cell membrane</keyword>
<dbReference type="OrthoDB" id="9814523at2"/>
<feature type="transmembrane region" description="Helical" evidence="12">
    <location>
        <begin position="149"/>
        <end position="170"/>
    </location>
</feature>
<evidence type="ECO:0000256" key="9">
    <source>
        <dbReference type="ARBA" id="ARBA00023065"/>
    </source>
</evidence>